<gene>
    <name evidence="1" type="ORF">FBU59_005980</name>
</gene>
<reference evidence="1" key="1">
    <citation type="submission" date="2022-07" db="EMBL/GenBank/DDBJ databases">
        <title>Phylogenomic reconstructions and comparative analyses of Kickxellomycotina fungi.</title>
        <authorList>
            <person name="Reynolds N.K."/>
            <person name="Stajich J.E."/>
            <person name="Barry K."/>
            <person name="Grigoriev I.V."/>
            <person name="Crous P."/>
            <person name="Smith M.E."/>
        </authorList>
    </citation>
    <scope>NUCLEOTIDE SEQUENCE</scope>
    <source>
        <strain evidence="1">NRRL 5244</strain>
    </source>
</reference>
<name>A0ACC1J197_9FUNG</name>
<sequence>MLLSLASLLVNASLLVGINEHLQQHPGLSAAAFLRHFTPLCTLVLLLLWPVLEAPVDMLETVWLGPTSALRVVLSCVGVAILGALSYVAKVALLKSAVSDGPVGVAMVGQIHTIVCLAIGWWSYGYAHWGLQVLGFYIAVGCLAVWAVSRITTNVGDLVPVLSSHSFKTTRSRKYSSAIF</sequence>
<evidence type="ECO:0000313" key="2">
    <source>
        <dbReference type="Proteomes" id="UP001150603"/>
    </source>
</evidence>
<keyword evidence="2" id="KW-1185">Reference proteome</keyword>
<organism evidence="1 2">
    <name type="scientific">Linderina macrospora</name>
    <dbReference type="NCBI Taxonomy" id="4868"/>
    <lineage>
        <taxon>Eukaryota</taxon>
        <taxon>Fungi</taxon>
        <taxon>Fungi incertae sedis</taxon>
        <taxon>Zoopagomycota</taxon>
        <taxon>Kickxellomycotina</taxon>
        <taxon>Kickxellomycetes</taxon>
        <taxon>Kickxellales</taxon>
        <taxon>Kickxellaceae</taxon>
        <taxon>Linderina</taxon>
    </lineage>
</organism>
<proteinExistence type="predicted"/>
<evidence type="ECO:0000313" key="1">
    <source>
        <dbReference type="EMBL" id="KAJ1933585.1"/>
    </source>
</evidence>
<dbReference type="Proteomes" id="UP001150603">
    <property type="component" value="Unassembled WGS sequence"/>
</dbReference>
<protein>
    <submittedName>
        <fullName evidence="1">Uncharacterized protein</fullName>
    </submittedName>
</protein>
<comment type="caution">
    <text evidence="1">The sequence shown here is derived from an EMBL/GenBank/DDBJ whole genome shotgun (WGS) entry which is preliminary data.</text>
</comment>
<dbReference type="EMBL" id="JANBPW010005007">
    <property type="protein sequence ID" value="KAJ1933585.1"/>
    <property type="molecule type" value="Genomic_DNA"/>
</dbReference>
<accession>A0ACC1J197</accession>